<feature type="signal peptide" evidence="1">
    <location>
        <begin position="1"/>
        <end position="31"/>
    </location>
</feature>
<evidence type="ECO:0000313" key="2">
    <source>
        <dbReference type="EMBL" id="MEE2030984.1"/>
    </source>
</evidence>
<evidence type="ECO:0008006" key="4">
    <source>
        <dbReference type="Google" id="ProtNLM"/>
    </source>
</evidence>
<evidence type="ECO:0000313" key="3">
    <source>
        <dbReference type="Proteomes" id="UP001331936"/>
    </source>
</evidence>
<reference evidence="2 3" key="1">
    <citation type="submission" date="2023-08" db="EMBL/GenBank/DDBJ databases">
        <authorList>
            <person name="Girao M."/>
            <person name="Carvalho M.F."/>
        </authorList>
    </citation>
    <scope>NUCLEOTIDE SEQUENCE [LARGE SCALE GENOMIC DNA]</scope>
    <source>
        <strain evidence="2 3">CC-R104</strain>
    </source>
</reference>
<keyword evidence="1" id="KW-0732">Signal</keyword>
<feature type="chain" id="PRO_5047495900" description="Protein kinase" evidence="1">
    <location>
        <begin position="32"/>
        <end position="173"/>
    </location>
</feature>
<dbReference type="Proteomes" id="UP001331936">
    <property type="component" value="Unassembled WGS sequence"/>
</dbReference>
<comment type="caution">
    <text evidence="2">The sequence shown here is derived from an EMBL/GenBank/DDBJ whole genome shotgun (WGS) entry which is preliminary data.</text>
</comment>
<gene>
    <name evidence="2" type="ORF">Q8814_02445</name>
</gene>
<evidence type="ECO:0000256" key="1">
    <source>
        <dbReference type="SAM" id="SignalP"/>
    </source>
</evidence>
<protein>
    <recommendedName>
        <fullName evidence="4">Protein kinase</fullName>
    </recommendedName>
</protein>
<sequence length="173" mass="16303">MTKVSGRVLGAGVVFVAAAGSALGVAGSAHAATTCSAPPGAEASIVQIQGSEGCGANTDTTGAAWSHGSGGVGFADAKDGSTVVAAGADGGVGAGESRGGQLAAVGFGAEALALGVLDNPATAVVVAGPQSQAYVGDVDDPILCEGDMASAVNFTTGRGCAVFGSWRYVSPAS</sequence>
<dbReference type="InterPro" id="IPR046652">
    <property type="entry name" value="DUF6764"/>
</dbReference>
<dbReference type="Pfam" id="PF20550">
    <property type="entry name" value="DUF6764"/>
    <property type="match status" value="1"/>
</dbReference>
<keyword evidence="3" id="KW-1185">Reference proteome</keyword>
<dbReference type="EMBL" id="JAUZMZ010000007">
    <property type="protein sequence ID" value="MEE2030984.1"/>
    <property type="molecule type" value="Genomic_DNA"/>
</dbReference>
<organism evidence="2 3">
    <name type="scientific">Rhodococcus chondri</name>
    <dbReference type="NCBI Taxonomy" id="3065941"/>
    <lineage>
        <taxon>Bacteria</taxon>
        <taxon>Bacillati</taxon>
        <taxon>Actinomycetota</taxon>
        <taxon>Actinomycetes</taxon>
        <taxon>Mycobacteriales</taxon>
        <taxon>Nocardiaceae</taxon>
        <taxon>Rhodococcus</taxon>
    </lineage>
</organism>
<proteinExistence type="predicted"/>
<name>A0ABU7JM99_9NOCA</name>
<accession>A0ABU7JM99</accession>